<proteinExistence type="predicted"/>
<organism evidence="2 3">
    <name type="scientific">Ophiocordyceps unilateralis</name>
    <name type="common">Zombie-ant fungus</name>
    <name type="synonym">Torrubia unilateralis</name>
    <dbReference type="NCBI Taxonomy" id="268505"/>
    <lineage>
        <taxon>Eukaryota</taxon>
        <taxon>Fungi</taxon>
        <taxon>Dikarya</taxon>
        <taxon>Ascomycota</taxon>
        <taxon>Pezizomycotina</taxon>
        <taxon>Sordariomycetes</taxon>
        <taxon>Hypocreomycetidae</taxon>
        <taxon>Hypocreales</taxon>
        <taxon>Ophiocordycipitaceae</taxon>
        <taxon>Ophiocordyceps</taxon>
    </lineage>
</organism>
<comment type="caution">
    <text evidence="2">The sequence shown here is derived from an EMBL/GenBank/DDBJ whole genome shotgun (WGS) entry which is preliminary data.</text>
</comment>
<dbReference type="OrthoDB" id="5343483at2759"/>
<dbReference type="AlphaFoldDB" id="A0A2A9PAD5"/>
<evidence type="ECO:0000313" key="2">
    <source>
        <dbReference type="EMBL" id="PFH57863.1"/>
    </source>
</evidence>
<name>A0A2A9PAD5_OPHUN</name>
<keyword evidence="3" id="KW-1185">Reference proteome</keyword>
<accession>A0A2A9PAD5</accession>
<evidence type="ECO:0000256" key="1">
    <source>
        <dbReference type="SAM" id="MobiDB-lite"/>
    </source>
</evidence>
<sequence length="318" mass="36014">MESASPPSDSRPTLSINQLARIYPRERLLVKPLFWTKRQLELLQVSFDQPRPAPPITRFAFTGEKSGEKVARSLLTMSLLTDRELAVDRVLANPVCPLKIRPNMFFHFGRRRRTLRGSNSLFLPQKSGTPTTVAVYIDEERIQVTRRHALRPKLEYSRGFSITYSLYEKKMKRITPLKSLHDPYIVALLIAAAQEQHGRGLAWKHCSETCPATFLSKVLYSVPKSDCLYLYTAEIPTPFIEMIFQPGVPPPTQMSIFIQVTTICYTPSETLRDRLLALLLPPGYCAQDGEQKRDDSTGVKDLGTDQTGQESRLSESAV</sequence>
<dbReference type="EMBL" id="LAZP02000356">
    <property type="protein sequence ID" value="PFH57863.1"/>
    <property type="molecule type" value="Genomic_DNA"/>
</dbReference>
<reference evidence="2 3" key="1">
    <citation type="journal article" date="2015" name="BMC Genomics">
        <title>Gene expression during zombie ant biting behavior reflects the complexity underlying fungal parasitic behavioral manipulation.</title>
        <authorList>
            <person name="de Bekker C."/>
            <person name="Ohm R.A."/>
            <person name="Loreto R.G."/>
            <person name="Sebastian A."/>
            <person name="Albert I."/>
            <person name="Merrow M."/>
            <person name="Brachmann A."/>
            <person name="Hughes D.P."/>
        </authorList>
    </citation>
    <scope>NUCLEOTIDE SEQUENCE [LARGE SCALE GENOMIC DNA]</scope>
    <source>
        <strain evidence="2 3">SC16a</strain>
    </source>
</reference>
<protein>
    <submittedName>
        <fullName evidence="2">Uncharacterized protein</fullName>
    </submittedName>
</protein>
<evidence type="ECO:0000313" key="3">
    <source>
        <dbReference type="Proteomes" id="UP000037136"/>
    </source>
</evidence>
<feature type="region of interest" description="Disordered" evidence="1">
    <location>
        <begin position="288"/>
        <end position="318"/>
    </location>
</feature>
<gene>
    <name evidence="2" type="ORF">XA68_14457</name>
</gene>
<feature type="compositionally biased region" description="Basic and acidic residues" evidence="1">
    <location>
        <begin position="289"/>
        <end position="298"/>
    </location>
</feature>
<dbReference type="Proteomes" id="UP000037136">
    <property type="component" value="Unassembled WGS sequence"/>
</dbReference>
<reference evidence="2 3" key="2">
    <citation type="journal article" date="2017" name="Sci. Rep.">
        <title>Ant-infecting Ophiocordyceps genomes reveal a high diversity of potential behavioral manipulation genes and a possible major role for enterotoxins.</title>
        <authorList>
            <person name="de Bekker C."/>
            <person name="Ohm R.A."/>
            <person name="Evans H.C."/>
            <person name="Brachmann A."/>
            <person name="Hughes D.P."/>
        </authorList>
    </citation>
    <scope>NUCLEOTIDE SEQUENCE [LARGE SCALE GENOMIC DNA]</scope>
    <source>
        <strain evidence="2 3">SC16a</strain>
    </source>
</reference>